<keyword evidence="8" id="KW-1185">Reference proteome</keyword>
<name>A0A8H6IKQ0_9PEZI</name>
<dbReference type="InterPro" id="IPR012337">
    <property type="entry name" value="RNaseH-like_sf"/>
</dbReference>
<protein>
    <submittedName>
        <fullName evidence="7">Transposase-like protein</fullName>
    </submittedName>
</protein>
<evidence type="ECO:0000256" key="6">
    <source>
        <dbReference type="SAM" id="MobiDB-lite"/>
    </source>
</evidence>
<dbReference type="GO" id="GO:0005634">
    <property type="term" value="C:nucleus"/>
    <property type="evidence" value="ECO:0007669"/>
    <property type="project" value="UniProtKB-SubCell"/>
</dbReference>
<dbReference type="EMBL" id="WIGM01002194">
    <property type="protein sequence ID" value="KAF6782825.1"/>
    <property type="molecule type" value="Genomic_DNA"/>
</dbReference>
<dbReference type="Proteomes" id="UP000639643">
    <property type="component" value="Unassembled WGS sequence"/>
</dbReference>
<keyword evidence="3" id="KW-0863">Zinc-finger</keyword>
<evidence type="ECO:0000256" key="4">
    <source>
        <dbReference type="ARBA" id="ARBA00022833"/>
    </source>
</evidence>
<dbReference type="AlphaFoldDB" id="A0A8H6IKQ0"/>
<dbReference type="PANTHER" id="PTHR46481:SF10">
    <property type="entry name" value="ZINC FINGER BED DOMAIN-CONTAINING PROTEIN 39"/>
    <property type="match status" value="1"/>
</dbReference>
<feature type="non-terminal residue" evidence="7">
    <location>
        <position position="354"/>
    </location>
</feature>
<dbReference type="SUPFAM" id="SSF53098">
    <property type="entry name" value="Ribonuclease H-like"/>
    <property type="match status" value="1"/>
</dbReference>
<comment type="subcellular location">
    <subcellularLocation>
        <location evidence="1">Nucleus</location>
    </subcellularLocation>
</comment>
<evidence type="ECO:0000256" key="1">
    <source>
        <dbReference type="ARBA" id="ARBA00004123"/>
    </source>
</evidence>
<evidence type="ECO:0000256" key="3">
    <source>
        <dbReference type="ARBA" id="ARBA00022771"/>
    </source>
</evidence>
<comment type="caution">
    <text evidence="7">The sequence shown here is derived from an EMBL/GenBank/DDBJ whole genome shotgun (WGS) entry which is preliminary data.</text>
</comment>
<sequence>MTSDDVKERRMRCYGHILNLTARAFLFGEDQETFEAESDFYQLVDRHEEDLRLWRKVGAVGRLRNIVKFTRASPQRSERFRKASSEVDDHEDYQISTRSRSESRLILNNETRWNSTYLMINRAIEKKGELQTFLVSIGDDDDPSHHVPEADLLSPEDWKVLAEIRHLLEPFYLQTKRTEGWGKADGHGRLWEVTVGMEYLLAHLLEWKSYYNSEVIPLDRTIDFTEENASQPSQGRGGRSRRRTAATQSLQQRFDETTLPLHVRMDWGDHSPRSISRFGSLDDKYQQHLRSSIEQAWQKLFHYYCRLGESPLFAASIILHPSLGYSYLEDIWNAEHQVSWRLNAKEGMVEYFNK</sequence>
<dbReference type="InterPro" id="IPR052035">
    <property type="entry name" value="ZnF_BED_domain_contain"/>
</dbReference>
<keyword evidence="2" id="KW-0479">Metal-binding</keyword>
<dbReference type="PANTHER" id="PTHR46481">
    <property type="entry name" value="ZINC FINGER BED DOMAIN-CONTAINING PROTEIN 4"/>
    <property type="match status" value="1"/>
</dbReference>
<evidence type="ECO:0000313" key="7">
    <source>
        <dbReference type="EMBL" id="KAF6782825.1"/>
    </source>
</evidence>
<dbReference type="OrthoDB" id="4849884at2759"/>
<evidence type="ECO:0000313" key="8">
    <source>
        <dbReference type="Proteomes" id="UP000639643"/>
    </source>
</evidence>
<keyword evidence="4" id="KW-0862">Zinc</keyword>
<evidence type="ECO:0000256" key="5">
    <source>
        <dbReference type="ARBA" id="ARBA00023242"/>
    </source>
</evidence>
<accession>A0A8H6IKQ0</accession>
<feature type="region of interest" description="Disordered" evidence="6">
    <location>
        <begin position="226"/>
        <end position="249"/>
    </location>
</feature>
<organism evidence="7 8">
    <name type="scientific">Colletotrichum musicola</name>
    <dbReference type="NCBI Taxonomy" id="2175873"/>
    <lineage>
        <taxon>Eukaryota</taxon>
        <taxon>Fungi</taxon>
        <taxon>Dikarya</taxon>
        <taxon>Ascomycota</taxon>
        <taxon>Pezizomycotina</taxon>
        <taxon>Sordariomycetes</taxon>
        <taxon>Hypocreomycetidae</taxon>
        <taxon>Glomerellales</taxon>
        <taxon>Glomerellaceae</taxon>
        <taxon>Colletotrichum</taxon>
        <taxon>Colletotrichum orchidearum species complex</taxon>
    </lineage>
</organism>
<evidence type="ECO:0000256" key="2">
    <source>
        <dbReference type="ARBA" id="ARBA00022723"/>
    </source>
</evidence>
<gene>
    <name evidence="7" type="ORF">CMUS01_16703</name>
</gene>
<reference evidence="7" key="1">
    <citation type="journal article" date="2020" name="Phytopathology">
        <title>Genome Sequence Resources of Colletotrichum truncatum, C. plurivorum, C. musicola, and C. sojae: Four Species Pathogenic to Soybean (Glycine max).</title>
        <authorList>
            <person name="Rogerio F."/>
            <person name="Boufleur T.R."/>
            <person name="Ciampi-Guillardi M."/>
            <person name="Sukno S.A."/>
            <person name="Thon M.R."/>
            <person name="Massola Junior N.S."/>
            <person name="Baroncelli R."/>
        </authorList>
    </citation>
    <scope>NUCLEOTIDE SEQUENCE</scope>
    <source>
        <strain evidence="7">LFN0074</strain>
    </source>
</reference>
<keyword evidence="5" id="KW-0539">Nucleus</keyword>
<proteinExistence type="predicted"/>
<dbReference type="GO" id="GO:0008270">
    <property type="term" value="F:zinc ion binding"/>
    <property type="evidence" value="ECO:0007669"/>
    <property type="project" value="UniProtKB-KW"/>
</dbReference>